<dbReference type="EMBL" id="CP015005">
    <property type="protein sequence ID" value="AMS42875.1"/>
    <property type="molecule type" value="Genomic_DNA"/>
</dbReference>
<evidence type="ECO:0000313" key="11">
    <source>
        <dbReference type="Proteomes" id="UP000075755"/>
    </source>
</evidence>
<evidence type="ECO:0000256" key="6">
    <source>
        <dbReference type="ARBA" id="ARBA00022989"/>
    </source>
</evidence>
<dbReference type="EMBL" id="JACICB010000003">
    <property type="protein sequence ID" value="MBB3704724.1"/>
    <property type="molecule type" value="Genomic_DNA"/>
</dbReference>
<keyword evidence="3" id="KW-0813">Transport</keyword>
<evidence type="ECO:0000256" key="2">
    <source>
        <dbReference type="ARBA" id="ARBA00009142"/>
    </source>
</evidence>
<comment type="similarity">
    <text evidence="2 8">Belongs to the 4-toluene sulfonate uptake permease (TSUP) (TC 2.A.102) family.</text>
</comment>
<feature type="transmembrane region" description="Helical" evidence="8">
    <location>
        <begin position="48"/>
        <end position="64"/>
    </location>
</feature>
<gene>
    <name evidence="9" type="ORF">AA2016_3957</name>
    <name evidence="10" type="ORF">FHS67_001027</name>
</gene>
<feature type="transmembrane region" description="Helical" evidence="8">
    <location>
        <begin position="136"/>
        <end position="169"/>
    </location>
</feature>
<evidence type="ECO:0000313" key="9">
    <source>
        <dbReference type="EMBL" id="AMS42875.1"/>
    </source>
</evidence>
<protein>
    <recommendedName>
        <fullName evidence="8">Probable membrane transporter protein</fullName>
    </recommendedName>
</protein>
<reference evidence="10 12" key="2">
    <citation type="submission" date="2020-08" db="EMBL/GenBank/DDBJ databases">
        <title>Genomic Encyclopedia of Type Strains, Phase IV (KMG-IV): sequencing the most valuable type-strain genomes for metagenomic binning, comparative biology and taxonomic classification.</title>
        <authorList>
            <person name="Goeker M."/>
        </authorList>
    </citation>
    <scope>NUCLEOTIDE SEQUENCE [LARGE SCALE GENOMIC DNA]</scope>
    <source>
        <strain evidence="10 12">DSM 10368</strain>
    </source>
</reference>
<keyword evidence="12" id="KW-1185">Reference proteome</keyword>
<evidence type="ECO:0000256" key="8">
    <source>
        <dbReference type="RuleBase" id="RU363041"/>
    </source>
</evidence>
<dbReference type="InterPro" id="IPR002781">
    <property type="entry name" value="TM_pro_TauE-like"/>
</dbReference>
<dbReference type="Pfam" id="PF01925">
    <property type="entry name" value="TauE"/>
    <property type="match status" value="1"/>
</dbReference>
<dbReference type="InterPro" id="IPR052017">
    <property type="entry name" value="TSUP"/>
</dbReference>
<dbReference type="KEGG" id="aak:AA2016_3957"/>
<evidence type="ECO:0000256" key="1">
    <source>
        <dbReference type="ARBA" id="ARBA00004651"/>
    </source>
</evidence>
<keyword evidence="7 8" id="KW-0472">Membrane</keyword>
<comment type="subcellular location">
    <subcellularLocation>
        <location evidence="1 8">Cell membrane</location>
        <topology evidence="1 8">Multi-pass membrane protein</topology>
    </subcellularLocation>
</comment>
<proteinExistence type="inferred from homology"/>
<feature type="transmembrane region" description="Helical" evidence="8">
    <location>
        <begin position="76"/>
        <end position="99"/>
    </location>
</feature>
<dbReference type="AlphaFoldDB" id="A0AAC8YQV9"/>
<dbReference type="PANTHER" id="PTHR30269">
    <property type="entry name" value="TRANSMEMBRANE PROTEIN YFCA"/>
    <property type="match status" value="1"/>
</dbReference>
<dbReference type="Proteomes" id="UP000075755">
    <property type="component" value="Chromosome"/>
</dbReference>
<dbReference type="PANTHER" id="PTHR30269:SF0">
    <property type="entry name" value="MEMBRANE TRANSPORTER PROTEIN YFCA-RELATED"/>
    <property type="match status" value="1"/>
</dbReference>
<evidence type="ECO:0000256" key="5">
    <source>
        <dbReference type="ARBA" id="ARBA00022692"/>
    </source>
</evidence>
<evidence type="ECO:0000313" key="10">
    <source>
        <dbReference type="EMBL" id="MBB3704724.1"/>
    </source>
</evidence>
<organism evidence="9 11">
    <name type="scientific">Aminobacter aminovorans</name>
    <name type="common">Chelatobacter heintzii</name>
    <dbReference type="NCBI Taxonomy" id="83263"/>
    <lineage>
        <taxon>Bacteria</taxon>
        <taxon>Pseudomonadati</taxon>
        <taxon>Pseudomonadota</taxon>
        <taxon>Alphaproteobacteria</taxon>
        <taxon>Hyphomicrobiales</taxon>
        <taxon>Phyllobacteriaceae</taxon>
        <taxon>Aminobacter</taxon>
    </lineage>
</organism>
<dbReference type="GO" id="GO:0005886">
    <property type="term" value="C:plasma membrane"/>
    <property type="evidence" value="ECO:0007669"/>
    <property type="project" value="UniProtKB-SubCell"/>
</dbReference>
<feature type="transmembrane region" description="Helical" evidence="8">
    <location>
        <begin position="229"/>
        <end position="248"/>
    </location>
</feature>
<keyword evidence="6 8" id="KW-1133">Transmembrane helix</keyword>
<accession>A0AAC8YQV9</accession>
<evidence type="ECO:0000256" key="7">
    <source>
        <dbReference type="ARBA" id="ARBA00023136"/>
    </source>
</evidence>
<dbReference type="Proteomes" id="UP000577697">
    <property type="component" value="Unassembled WGS sequence"/>
</dbReference>
<reference evidence="9 11" key="1">
    <citation type="submission" date="2016-03" db="EMBL/GenBank/DDBJ databases">
        <title>Complete genome of Aminobacter aminovorans KCTC 2477.</title>
        <authorList>
            <person name="Kim K.M."/>
        </authorList>
    </citation>
    <scope>NUCLEOTIDE SEQUENCE [LARGE SCALE GENOMIC DNA]</scope>
    <source>
        <strain evidence="9 11">KCTC 2477</strain>
    </source>
</reference>
<feature type="transmembrane region" description="Helical" evidence="8">
    <location>
        <begin position="181"/>
        <end position="200"/>
    </location>
</feature>
<dbReference type="RefSeq" id="WP_208993653.1">
    <property type="nucleotide sequence ID" value="NZ_CP015005.1"/>
</dbReference>
<evidence type="ECO:0000256" key="4">
    <source>
        <dbReference type="ARBA" id="ARBA00022475"/>
    </source>
</evidence>
<evidence type="ECO:0000256" key="3">
    <source>
        <dbReference type="ARBA" id="ARBA00022448"/>
    </source>
</evidence>
<sequence>MAGEMQVLFLLAAAFLGGALNAIAGGGTFITFPALVYAGIPPVMASATSATAVLPGYLSSAVAFRRDVGPAGRLGVAWITAISFVGGTIGAGLLLVTPSDTFEGIVPWMLLVATVLFACGPLIRQRLRSVRPAGPLVAAAAIFLVSIYGGFFNGGLGVLLLALFTLMGLTDMSRMNGLKSAISAVLCLISVIVFSSGGLVDWRAASTMMIAAAAGGFVGARLTRWMPAALVRGIIVVVGSTMVALFFWRTH</sequence>
<evidence type="ECO:0000313" key="12">
    <source>
        <dbReference type="Proteomes" id="UP000577697"/>
    </source>
</evidence>
<keyword evidence="5 8" id="KW-0812">Transmembrane</keyword>
<keyword evidence="4 8" id="KW-1003">Cell membrane</keyword>
<name>A0AAC8YQV9_AMIAI</name>
<feature type="transmembrane region" description="Helical" evidence="8">
    <location>
        <begin position="105"/>
        <end position="124"/>
    </location>
</feature>